<evidence type="ECO:0000256" key="5">
    <source>
        <dbReference type="ARBA" id="ARBA00022989"/>
    </source>
</evidence>
<keyword evidence="6 7" id="KW-0472">Membrane</keyword>
<feature type="domain" description="Mce/MlaD" evidence="8">
    <location>
        <begin position="291"/>
        <end position="395"/>
    </location>
</feature>
<dbReference type="PANTHER" id="PTHR30462">
    <property type="entry name" value="INTERMEMBRANE TRANSPORT PROTEIN PQIB-RELATED"/>
    <property type="match status" value="1"/>
</dbReference>
<dbReference type="AlphaFoldDB" id="A0A5C6VUR9"/>
<protein>
    <submittedName>
        <fullName evidence="10">MCE family protein</fullName>
    </submittedName>
    <submittedName>
        <fullName evidence="9">MlaD family protein</fullName>
    </submittedName>
</protein>
<comment type="subcellular location">
    <subcellularLocation>
        <location evidence="1">Cell inner membrane</location>
    </subcellularLocation>
</comment>
<dbReference type="InterPro" id="IPR051800">
    <property type="entry name" value="PqiA-PqiB_transport"/>
</dbReference>
<dbReference type="Proteomes" id="UP000321776">
    <property type="component" value="Unassembled WGS sequence"/>
</dbReference>
<evidence type="ECO:0000259" key="8">
    <source>
        <dbReference type="Pfam" id="PF02470"/>
    </source>
</evidence>
<keyword evidence="2" id="KW-1003">Cell membrane</keyword>
<evidence type="ECO:0000313" key="9">
    <source>
        <dbReference type="EMBL" id="MEM5345168.1"/>
    </source>
</evidence>
<reference evidence="10" key="2">
    <citation type="submission" date="2019-08" db="EMBL/GenBank/DDBJ databases">
        <authorList>
            <person name="Im W.-T."/>
        </authorList>
    </citation>
    <scope>NUCLEOTIDE SEQUENCE</scope>
    <source>
        <strain evidence="10">NF 2-5-3</strain>
    </source>
</reference>
<dbReference type="InterPro" id="IPR003399">
    <property type="entry name" value="Mce/MlaD"/>
</dbReference>
<reference evidence="10 11" key="1">
    <citation type="journal article" date="2018" name="Int. J. Syst. Evol. Microbiol.">
        <title>Paraburkholderia azotifigens sp. nov., a nitrogen-fixing bacterium isolated from paddy soil.</title>
        <authorList>
            <person name="Choi G.M."/>
            <person name="Im W.T."/>
        </authorList>
    </citation>
    <scope>NUCLEOTIDE SEQUENCE [LARGE SCALE GENOMIC DNA]</scope>
    <source>
        <strain evidence="10 11">NF 2-5-3</strain>
    </source>
</reference>
<evidence type="ECO:0000256" key="2">
    <source>
        <dbReference type="ARBA" id="ARBA00022475"/>
    </source>
</evidence>
<evidence type="ECO:0000256" key="1">
    <source>
        <dbReference type="ARBA" id="ARBA00004533"/>
    </source>
</evidence>
<organism evidence="10 11">
    <name type="scientific">Paraburkholderia azotifigens</name>
    <dbReference type="NCBI Taxonomy" id="2057004"/>
    <lineage>
        <taxon>Bacteria</taxon>
        <taxon>Pseudomonadati</taxon>
        <taxon>Pseudomonadota</taxon>
        <taxon>Betaproteobacteria</taxon>
        <taxon>Burkholderiales</taxon>
        <taxon>Burkholderiaceae</taxon>
        <taxon>Paraburkholderia</taxon>
    </lineage>
</organism>
<evidence type="ECO:0000313" key="11">
    <source>
        <dbReference type="Proteomes" id="UP000321776"/>
    </source>
</evidence>
<feature type="domain" description="Mce/MlaD" evidence="8">
    <location>
        <begin position="46"/>
        <end position="120"/>
    </location>
</feature>
<keyword evidence="12" id="KW-1185">Reference proteome</keyword>
<dbReference type="RefSeq" id="WP_028369656.1">
    <property type="nucleotide sequence ID" value="NZ_JAZHFZ010000042.1"/>
</dbReference>
<dbReference type="Pfam" id="PF02470">
    <property type="entry name" value="MlaD"/>
    <property type="match status" value="3"/>
</dbReference>
<comment type="caution">
    <text evidence="10">The sequence shown here is derived from an EMBL/GenBank/DDBJ whole genome shotgun (WGS) entry which is preliminary data.</text>
</comment>
<keyword evidence="4 7" id="KW-0812">Transmembrane</keyword>
<keyword evidence="5 7" id="KW-1133">Transmembrane helix</keyword>
<evidence type="ECO:0000256" key="7">
    <source>
        <dbReference type="SAM" id="Phobius"/>
    </source>
</evidence>
<gene>
    <name evidence="10" type="ORF">FRZ40_07660</name>
    <name evidence="9" type="ORF">V4C56_36785</name>
</gene>
<dbReference type="GO" id="GO:0005886">
    <property type="term" value="C:plasma membrane"/>
    <property type="evidence" value="ECO:0007669"/>
    <property type="project" value="UniProtKB-SubCell"/>
</dbReference>
<name>A0A5C6VUR9_9BURK</name>
<sequence length="534" mass="58058">MTRPPELPDAVAVPKKRWRIQWIWLVPVVAVGVGIWLAVQAALSQGPTITISFKTGEGLEAGKTKIKFKDVDIGVVKRVALSKDYKRVVATAELTRDATSMLVDDTRFWVERPRIAGGNVSGIGTLLSGAFIGMDIGKAKQTRRDYTGLELPPVFASDVPGREFVLKATNLASLDVGSPVYFRRLRVGQVTSFELNKDGGGITLRVFVNAPYDRYVTSDSRFWEAGGIDVSVGTEGVKINTQSLVSILIGGLAFETPASSLAEPEAQAHTPFTLFATRADAMKVQDRIVDTYVLNFKESVRGLTVGAPVDFRGIVLGEVSAIYTRFDPVTKQISIPVEIRFYPERFTSRYANGKPGSGRVEEDPKAIADFLVSSGFRAQLKTGSLLTGQLYVSFDFFPHAPKATVDWSRTPAELPTEPSGLQSLQESINRIVARIDKLPLEQIGKNTQQALADAGALMQSLNTQVVPQAKSTLSAAQTTLNSANSALAPDSTLQQDTSDAIRELARTAASFRALSDYLQRHPEALLRGKQEDAK</sequence>
<dbReference type="PANTHER" id="PTHR30462:SF2">
    <property type="entry name" value="INTERMEMBRANE TRANSPORT PROTEIN PQIB"/>
    <property type="match status" value="1"/>
</dbReference>
<reference evidence="9 12" key="3">
    <citation type="submission" date="2024-01" db="EMBL/GenBank/DDBJ databases">
        <title>The diversity of rhizobia nodulating Mimosa spp. in eleven states of Brazil covering several biomes is determined by host plant, location, and edaphic factors.</title>
        <authorList>
            <person name="Rouws L."/>
            <person name="Barauna A."/>
            <person name="Beukes C."/>
            <person name="De Faria S.M."/>
            <person name="Gross E."/>
            <person name="Dos Reis Junior F.B."/>
            <person name="Simon M."/>
            <person name="Maluk M."/>
            <person name="Odee D.W."/>
            <person name="Kenicer G."/>
            <person name="Young J.P.W."/>
            <person name="Reis V.M."/>
            <person name="Zilli J."/>
            <person name="James E.K."/>
        </authorList>
    </citation>
    <scope>NUCLEOTIDE SEQUENCE [LARGE SCALE GENOMIC DNA]</scope>
    <source>
        <strain evidence="9 12">JPY530</strain>
    </source>
</reference>
<proteinExistence type="predicted"/>
<feature type="transmembrane region" description="Helical" evidence="7">
    <location>
        <begin position="22"/>
        <end position="43"/>
    </location>
</feature>
<evidence type="ECO:0000256" key="6">
    <source>
        <dbReference type="ARBA" id="ARBA00023136"/>
    </source>
</evidence>
<accession>A0A5C6VUR9</accession>
<evidence type="ECO:0000256" key="4">
    <source>
        <dbReference type="ARBA" id="ARBA00022692"/>
    </source>
</evidence>
<evidence type="ECO:0000313" key="10">
    <source>
        <dbReference type="EMBL" id="TXC87455.1"/>
    </source>
</evidence>
<evidence type="ECO:0000256" key="3">
    <source>
        <dbReference type="ARBA" id="ARBA00022519"/>
    </source>
</evidence>
<keyword evidence="3" id="KW-0997">Cell inner membrane</keyword>
<dbReference type="Proteomes" id="UP001481677">
    <property type="component" value="Unassembled WGS sequence"/>
</dbReference>
<feature type="domain" description="Mce/MlaD" evidence="8">
    <location>
        <begin position="161"/>
        <end position="221"/>
    </location>
</feature>
<dbReference type="EMBL" id="VOQS01000001">
    <property type="protein sequence ID" value="TXC87455.1"/>
    <property type="molecule type" value="Genomic_DNA"/>
</dbReference>
<evidence type="ECO:0000313" key="12">
    <source>
        <dbReference type="Proteomes" id="UP001481677"/>
    </source>
</evidence>
<dbReference type="EMBL" id="JAZHGA010000042">
    <property type="protein sequence ID" value="MEM5345168.1"/>
    <property type="molecule type" value="Genomic_DNA"/>
</dbReference>